<evidence type="ECO:0000313" key="2">
    <source>
        <dbReference type="EMBL" id="QIG58476.1"/>
    </source>
</evidence>
<feature type="region of interest" description="Disordered" evidence="1">
    <location>
        <begin position="1"/>
        <end position="23"/>
    </location>
</feature>
<evidence type="ECO:0000256" key="1">
    <source>
        <dbReference type="SAM" id="MobiDB-lite"/>
    </source>
</evidence>
<feature type="compositionally biased region" description="Basic and acidic residues" evidence="1">
    <location>
        <begin position="49"/>
        <end position="67"/>
    </location>
</feature>
<dbReference type="Proteomes" id="UP000503444">
    <property type="component" value="Segment"/>
</dbReference>
<keyword evidence="2" id="KW-0378">Hydrolase</keyword>
<organism evidence="2 3">
    <name type="scientific">Mycobacterium phage Cornie</name>
    <dbReference type="NCBI Taxonomy" id="2704043"/>
    <lineage>
        <taxon>Viruses</taxon>
        <taxon>Duplodnaviria</taxon>
        <taxon>Heunggongvirae</taxon>
        <taxon>Uroviricota</taxon>
        <taxon>Caudoviricetes</taxon>
        <taxon>Gracegardnervirinae</taxon>
        <taxon>Cornievirus</taxon>
        <taxon>Cornievirus cornie</taxon>
        <taxon>Mycobacterium virus Cornie</taxon>
    </lineage>
</organism>
<protein>
    <submittedName>
        <fullName evidence="2">HNH endonuclease</fullName>
    </submittedName>
</protein>
<sequence>MPSHGTTSQRGYNAQHQRERRRWTPIVQAGKATCWRCQQPIHPNQPWDLGHDDHDRSKYKGPEHIGRECPAGGNRATATRRQWRRPPEPHPGIRP</sequence>
<proteinExistence type="predicted"/>
<evidence type="ECO:0000313" key="3">
    <source>
        <dbReference type="Proteomes" id="UP000503444"/>
    </source>
</evidence>
<keyword evidence="2" id="KW-0540">Nuclease</keyword>
<dbReference type="EMBL" id="MN908688">
    <property type="protein sequence ID" value="QIG58476.1"/>
    <property type="molecule type" value="Genomic_DNA"/>
</dbReference>
<keyword evidence="3" id="KW-1185">Reference proteome</keyword>
<dbReference type="RefSeq" id="YP_009856287.1">
    <property type="nucleotide sequence ID" value="NC_048850.1"/>
</dbReference>
<gene>
    <name evidence="2" type="primary">101</name>
    <name evidence="2" type="ORF">SEA_CORNIE_101</name>
</gene>
<keyword evidence="2" id="KW-0255">Endonuclease</keyword>
<dbReference type="GO" id="GO:0004519">
    <property type="term" value="F:endonuclease activity"/>
    <property type="evidence" value="ECO:0007669"/>
    <property type="project" value="UniProtKB-KW"/>
</dbReference>
<name>A0A6G6XKC0_9CAUD</name>
<dbReference type="KEGG" id="vg:55627027"/>
<accession>A0A6G6XKC0</accession>
<dbReference type="GeneID" id="55627027"/>
<reference evidence="2 3" key="1">
    <citation type="submission" date="2020-01" db="EMBL/GenBank/DDBJ databases">
        <authorList>
            <person name="McLean J."/>
            <person name="Elizabeth H."/>
            <person name="Mathew S."/>
            <person name="Zack K.M."/>
            <person name="Garlena R.A."/>
            <person name="Russell D.A."/>
            <person name="Pope W.H."/>
            <person name="Jacobs-Sera D."/>
            <person name="Hatfull G.F."/>
        </authorList>
    </citation>
    <scope>NUCLEOTIDE SEQUENCE [LARGE SCALE GENOMIC DNA]</scope>
</reference>
<feature type="region of interest" description="Disordered" evidence="1">
    <location>
        <begin position="41"/>
        <end position="95"/>
    </location>
</feature>
<feature type="compositionally biased region" description="Polar residues" evidence="1">
    <location>
        <begin position="1"/>
        <end position="15"/>
    </location>
</feature>